<evidence type="ECO:0000256" key="4">
    <source>
        <dbReference type="ARBA" id="ARBA00051827"/>
    </source>
</evidence>
<dbReference type="Pfam" id="PF26168">
    <property type="entry name" value="Glyco_transf_N"/>
    <property type="match status" value="1"/>
</dbReference>
<protein>
    <recommendedName>
        <fullName evidence="6">Glycosyltransferase</fullName>
        <ecNumber evidence="6">2.4.1.-</ecNumber>
    </recommendedName>
</protein>
<dbReference type="EC" id="2.4.1.-" evidence="6"/>
<evidence type="ECO:0000256" key="6">
    <source>
        <dbReference type="RuleBase" id="RU362057"/>
    </source>
</evidence>
<proteinExistence type="inferred from homology"/>
<evidence type="ECO:0000313" key="8">
    <source>
        <dbReference type="EMBL" id="KAK9123807.1"/>
    </source>
</evidence>
<comment type="caution">
    <text evidence="8">The sequence shown here is derived from an EMBL/GenBank/DDBJ whole genome shotgun (WGS) entry which is preliminary data.</text>
</comment>
<evidence type="ECO:0000256" key="1">
    <source>
        <dbReference type="ARBA" id="ARBA00009995"/>
    </source>
</evidence>
<dbReference type="InterPro" id="IPR035595">
    <property type="entry name" value="UDP_glycos_trans_CS"/>
</dbReference>
<gene>
    <name evidence="8" type="ORF">Sjap_013409</name>
</gene>
<keyword evidence="3 5" id="KW-0808">Transferase</keyword>
<dbReference type="Gene3D" id="3.40.50.2000">
    <property type="entry name" value="Glycogen Phosphorylase B"/>
    <property type="match status" value="2"/>
</dbReference>
<evidence type="ECO:0000259" key="7">
    <source>
        <dbReference type="Pfam" id="PF26168"/>
    </source>
</evidence>
<evidence type="ECO:0000256" key="2">
    <source>
        <dbReference type="ARBA" id="ARBA00022676"/>
    </source>
</evidence>
<comment type="similarity">
    <text evidence="1 5">Belongs to the UDP-glycosyltransferase family.</text>
</comment>
<dbReference type="PROSITE" id="PS00375">
    <property type="entry name" value="UDPGT"/>
    <property type="match status" value="1"/>
</dbReference>
<dbReference type="SUPFAM" id="SSF53756">
    <property type="entry name" value="UDP-Glycosyltransferase/glycogen phosphorylase"/>
    <property type="match status" value="1"/>
</dbReference>
<dbReference type="GO" id="GO:0080044">
    <property type="term" value="F:quercetin 7-O-glucosyltransferase activity"/>
    <property type="evidence" value="ECO:0007669"/>
    <property type="project" value="TreeGrafter"/>
</dbReference>
<dbReference type="AlphaFoldDB" id="A0AAP0IXQ0"/>
<evidence type="ECO:0000256" key="5">
    <source>
        <dbReference type="RuleBase" id="RU003718"/>
    </source>
</evidence>
<dbReference type="GO" id="GO:0080043">
    <property type="term" value="F:quercetin 3-O-glucosyltransferase activity"/>
    <property type="evidence" value="ECO:0007669"/>
    <property type="project" value="TreeGrafter"/>
</dbReference>
<keyword evidence="9" id="KW-1185">Reference proteome</keyword>
<dbReference type="GO" id="GO:0102970">
    <property type="term" value="F:7-deoxyloganetic acid glucosyltransferase activity"/>
    <property type="evidence" value="ECO:0007669"/>
    <property type="project" value="UniProtKB-EC"/>
</dbReference>
<dbReference type="Proteomes" id="UP001417504">
    <property type="component" value="Unassembled WGS sequence"/>
</dbReference>
<reference evidence="8 9" key="1">
    <citation type="submission" date="2024-01" db="EMBL/GenBank/DDBJ databases">
        <title>Genome assemblies of Stephania.</title>
        <authorList>
            <person name="Yang L."/>
        </authorList>
    </citation>
    <scope>NUCLEOTIDE SEQUENCE [LARGE SCALE GENOMIC DNA]</scope>
    <source>
        <strain evidence="8">QJT</strain>
        <tissue evidence="8">Leaf</tissue>
    </source>
</reference>
<accession>A0AAP0IXQ0</accession>
<dbReference type="InterPro" id="IPR058980">
    <property type="entry name" value="Glyco_transf_N"/>
</dbReference>
<dbReference type="InterPro" id="IPR002213">
    <property type="entry name" value="UDP_glucos_trans"/>
</dbReference>
<name>A0AAP0IXQ0_9MAGN</name>
<dbReference type="FunFam" id="3.40.50.2000:FF:000040">
    <property type="entry name" value="UDP-glycosyltransferase 76C1"/>
    <property type="match status" value="1"/>
</dbReference>
<organism evidence="8 9">
    <name type="scientific">Stephania japonica</name>
    <dbReference type="NCBI Taxonomy" id="461633"/>
    <lineage>
        <taxon>Eukaryota</taxon>
        <taxon>Viridiplantae</taxon>
        <taxon>Streptophyta</taxon>
        <taxon>Embryophyta</taxon>
        <taxon>Tracheophyta</taxon>
        <taxon>Spermatophyta</taxon>
        <taxon>Magnoliopsida</taxon>
        <taxon>Ranunculales</taxon>
        <taxon>Menispermaceae</taxon>
        <taxon>Menispermoideae</taxon>
        <taxon>Cissampelideae</taxon>
        <taxon>Stephania</taxon>
    </lineage>
</organism>
<dbReference type="EMBL" id="JBBNAE010000005">
    <property type="protein sequence ID" value="KAK9123807.1"/>
    <property type="molecule type" value="Genomic_DNA"/>
</dbReference>
<sequence>MDRTPHVLIFPFPAQGHITQMLKLAELLCLSGIQVTFLNTHHNHRRLRRHADIDSRFPASLRFQTIPDGLPPHHPRRQFGFLKEWIYSVDIKSQIEPSFRHLLVSYQSQNNPVTCIISDGVLTFTIDVGMGLGIPTISFRTVSTCCLWTYFWLPQLVRSGDLKFGGEELIDMDERVSSIPGSETFLRRRDLPSFYRSKEIDKTGMEFVDTETQNSTKSHALILNTFEDLESPILSEIRNRFTKIYTIGPLHTLLNTKRAEPISVSSNGLWEVDRTCMKWLDSQTPKSVIYVSFGSVVLMKHSEMMEIWHGLVNSEKPFLWVVRPDSITEELESSDEVAEEVAEETKKRGCIVGWAPQEEVLAHGAVGGFLGHGGWNSTLESVVAGVPLICWPHFADQTVNSRFVEEVWRVGLDMKDRCDRSTVEMMVRDLMDEKGEGLRESTARMGELARESVRDGGSSFCNFKDLMEDLRLMCQ</sequence>
<evidence type="ECO:0000313" key="9">
    <source>
        <dbReference type="Proteomes" id="UP001417504"/>
    </source>
</evidence>
<comment type="catalytic activity">
    <reaction evidence="4">
        <text>7-deoxyloganetate + UDP-alpha-D-glucose = 7-deoxyloganate + UDP + H(+)</text>
        <dbReference type="Rhea" id="RHEA:39895"/>
        <dbReference type="ChEBI" id="CHEBI:15378"/>
        <dbReference type="ChEBI" id="CHEBI:58223"/>
        <dbReference type="ChEBI" id="CHEBI:58885"/>
        <dbReference type="ChEBI" id="CHEBI:76844"/>
        <dbReference type="ChEBI" id="CHEBI:76846"/>
        <dbReference type="EC" id="2.4.1.323"/>
    </reaction>
</comment>
<dbReference type="FunFam" id="3.40.50.2000:FF:000065">
    <property type="entry name" value="Glycosyltransferase"/>
    <property type="match status" value="1"/>
</dbReference>
<feature type="domain" description="Glycosyltransferase N-terminal" evidence="7">
    <location>
        <begin position="7"/>
        <end position="64"/>
    </location>
</feature>
<keyword evidence="2 5" id="KW-0328">Glycosyltransferase</keyword>
<dbReference type="CDD" id="cd03784">
    <property type="entry name" value="GT1_Gtf-like"/>
    <property type="match status" value="1"/>
</dbReference>
<dbReference type="Pfam" id="PF00201">
    <property type="entry name" value="UDPGT"/>
    <property type="match status" value="1"/>
</dbReference>
<dbReference type="PANTHER" id="PTHR11926">
    <property type="entry name" value="GLUCOSYL/GLUCURONOSYL TRANSFERASES"/>
    <property type="match status" value="1"/>
</dbReference>
<dbReference type="PANTHER" id="PTHR11926:SF1392">
    <property type="entry name" value="GLYCOSYLTRANSFERASE"/>
    <property type="match status" value="1"/>
</dbReference>
<evidence type="ECO:0000256" key="3">
    <source>
        <dbReference type="ARBA" id="ARBA00022679"/>
    </source>
</evidence>